<name>A0A2P4UFG5_9ACTN</name>
<dbReference type="RefSeq" id="WP_146059043.1">
    <property type="nucleotide sequence ID" value="NZ_MTBP01000002.1"/>
</dbReference>
<evidence type="ECO:0000256" key="1">
    <source>
        <dbReference type="SAM" id="MobiDB-lite"/>
    </source>
</evidence>
<dbReference type="EMBL" id="MTBP01000002">
    <property type="protein sequence ID" value="POM23800.1"/>
    <property type="molecule type" value="Genomic_DNA"/>
</dbReference>
<gene>
    <name evidence="2" type="ORF">BTM25_24260</name>
</gene>
<evidence type="ECO:0000313" key="2">
    <source>
        <dbReference type="EMBL" id="POM23800.1"/>
    </source>
</evidence>
<dbReference type="Proteomes" id="UP000242367">
    <property type="component" value="Unassembled WGS sequence"/>
</dbReference>
<keyword evidence="3" id="KW-1185">Reference proteome</keyword>
<protein>
    <submittedName>
        <fullName evidence="2">Uncharacterized protein</fullName>
    </submittedName>
</protein>
<proteinExistence type="predicted"/>
<dbReference type="AlphaFoldDB" id="A0A2P4UFG5"/>
<evidence type="ECO:0000313" key="3">
    <source>
        <dbReference type="Proteomes" id="UP000242367"/>
    </source>
</evidence>
<comment type="caution">
    <text evidence="2">The sequence shown here is derived from an EMBL/GenBank/DDBJ whole genome shotgun (WGS) entry which is preliminary data.</text>
</comment>
<organism evidence="2 3">
    <name type="scientific">Actinomadura rubteroloni</name>
    <dbReference type="NCBI Taxonomy" id="1926885"/>
    <lineage>
        <taxon>Bacteria</taxon>
        <taxon>Bacillati</taxon>
        <taxon>Actinomycetota</taxon>
        <taxon>Actinomycetes</taxon>
        <taxon>Streptosporangiales</taxon>
        <taxon>Thermomonosporaceae</taxon>
        <taxon>Actinomadura</taxon>
    </lineage>
</organism>
<sequence>MTEQPAGGEVRTIAIRVPPAFKQQLDSVVALTDLTLNDAGIEALHAWIAAKLADPKLREKARADLVKRKEAFEAEAKALEGLIGEGEPAPEKPSTTRSRGKTSGGNAE</sequence>
<reference evidence="2 3" key="1">
    <citation type="journal article" date="2017" name="Chemistry">
        <title>Isolation, Biosynthesis and Chemical Modifications of Rubterolones A-F: Rare Tropolone Alkaloids from Actinomadura sp. 5-2.</title>
        <authorList>
            <person name="Guo H."/>
            <person name="Benndorf R."/>
            <person name="Leichnitz D."/>
            <person name="Klassen J.L."/>
            <person name="Vollmers J."/>
            <person name="Gorls H."/>
            <person name="Steinacker M."/>
            <person name="Weigel C."/>
            <person name="Dahse H.M."/>
            <person name="Kaster A.K."/>
            <person name="de Beer Z.W."/>
            <person name="Poulsen M."/>
            <person name="Beemelmanns C."/>
        </authorList>
    </citation>
    <scope>NUCLEOTIDE SEQUENCE [LARGE SCALE GENOMIC DNA]</scope>
    <source>
        <strain evidence="2 3">5-2</strain>
    </source>
</reference>
<accession>A0A2P4UFG5</accession>
<feature type="region of interest" description="Disordered" evidence="1">
    <location>
        <begin position="79"/>
        <end position="108"/>
    </location>
</feature>